<sequence>MDIKCNLLGDLLQPVGDEEEWMSATLPVKLNLPGRLIGNMVVAHFSFWTQESYLLKTDILEQYARLAGIENYRHTTTERLLIKQNIKKTYAHFYI</sequence>
<organism evidence="1 2">
    <name type="scientific">Candidatus Chryseopegocella kryptomonas</name>
    <dbReference type="NCBI Taxonomy" id="1633643"/>
    <lineage>
        <taxon>Bacteria</taxon>
        <taxon>Pseudomonadati</taxon>
        <taxon>Candidatus Kryptoniota</taxon>
        <taxon>Candidatus Chryseopegocella</taxon>
    </lineage>
</organism>
<dbReference type="Proteomes" id="UP000199197">
    <property type="component" value="Unassembled WGS sequence"/>
</dbReference>
<dbReference type="EMBL" id="CZVW01000008">
    <property type="protein sequence ID" value="CUT00845.1"/>
    <property type="molecule type" value="Genomic_DNA"/>
</dbReference>
<dbReference type="AlphaFoldDB" id="A0A0P1MY04"/>
<protein>
    <submittedName>
        <fullName evidence="1">Uncharacterized protein</fullName>
    </submittedName>
</protein>
<gene>
    <name evidence="1" type="ORF">JGI23_00930</name>
</gene>
<proteinExistence type="predicted"/>
<evidence type="ECO:0000313" key="1">
    <source>
        <dbReference type="EMBL" id="CUT00845.1"/>
    </source>
</evidence>
<reference evidence="2" key="1">
    <citation type="submission" date="2015-11" db="EMBL/GenBank/DDBJ databases">
        <authorList>
            <person name="Varghese N."/>
        </authorList>
    </citation>
    <scope>NUCLEOTIDE SEQUENCE [LARGE SCALE GENOMIC DNA]</scope>
    <source>
        <strain evidence="2">JGI-23</strain>
    </source>
</reference>
<accession>A0A0P1MY04</accession>
<evidence type="ECO:0000313" key="2">
    <source>
        <dbReference type="Proteomes" id="UP000199197"/>
    </source>
</evidence>
<name>A0A0P1MY04_9BACT</name>
<keyword evidence="2" id="KW-1185">Reference proteome</keyword>